<evidence type="ECO:0000256" key="1">
    <source>
        <dbReference type="SAM" id="Coils"/>
    </source>
</evidence>
<dbReference type="EMBL" id="JBJKFK010001512">
    <property type="protein sequence ID" value="KAL3312898.1"/>
    <property type="molecule type" value="Genomic_DNA"/>
</dbReference>
<feature type="compositionally biased region" description="Polar residues" evidence="2">
    <location>
        <begin position="473"/>
        <end position="482"/>
    </location>
</feature>
<feature type="coiled-coil region" evidence="1">
    <location>
        <begin position="296"/>
        <end position="388"/>
    </location>
</feature>
<evidence type="ECO:0000256" key="2">
    <source>
        <dbReference type="SAM" id="MobiDB-lite"/>
    </source>
</evidence>
<keyword evidence="4" id="KW-1185">Reference proteome</keyword>
<proteinExistence type="predicted"/>
<dbReference type="AlphaFoldDB" id="A0ABD2Q0K5"/>
<gene>
    <name evidence="3" type="ORF">Ciccas_008504</name>
</gene>
<sequence>MQIPKHCYYSRNDTSFHKDFLQMRAGFPSERFSLKDEAFIYNFDETDAKLLRLGAQSLMSFLAKHLQLGTICYQLKSKLRNLSFFDKDPILISILELLHDIIHEIESVLLNQNWENFEAQPGIISFNRLLNIDRLLRFTDELTKDLGLHNSKLLKGIHLIEYLIEQNDIWSLKINNFEATLYKTLLSAALRPWFDHIFSCLIGNPCKKLEIAAMTTSSYLETEKLRNDLAQQPVIHEDTFVKLAKMKANVELLRRVDPNNFLFRLAPQLPKLDESLEDFVAKINVSLTAHGELLVKSALEEQLEHDREEAEKLAHRQEAVRKAAEAAWQQFQRLKAELLAVRLLARERKRELGAELESQITEREEAQKKEKELQLQEDKKRLQELMHSSSVLPLQMSQQARVLAEARRDLLLRYASLFRNLDRQILVAQQAINEKALILGLPSPEPVNNSTSIDQEIEKLASVSEDSHLDPPTNKSVSLLVL</sequence>
<evidence type="ECO:0000313" key="3">
    <source>
        <dbReference type="EMBL" id="KAL3312898.1"/>
    </source>
</evidence>
<dbReference type="Proteomes" id="UP001626550">
    <property type="component" value="Unassembled WGS sequence"/>
</dbReference>
<comment type="caution">
    <text evidence="3">The sequence shown here is derived from an EMBL/GenBank/DDBJ whole genome shotgun (WGS) entry which is preliminary data.</text>
</comment>
<feature type="region of interest" description="Disordered" evidence="2">
    <location>
        <begin position="462"/>
        <end position="482"/>
    </location>
</feature>
<protein>
    <submittedName>
        <fullName evidence="3">Uncharacterized protein</fullName>
    </submittedName>
</protein>
<accession>A0ABD2Q0K5</accession>
<organism evidence="3 4">
    <name type="scientific">Cichlidogyrus casuarinus</name>
    <dbReference type="NCBI Taxonomy" id="1844966"/>
    <lineage>
        <taxon>Eukaryota</taxon>
        <taxon>Metazoa</taxon>
        <taxon>Spiralia</taxon>
        <taxon>Lophotrochozoa</taxon>
        <taxon>Platyhelminthes</taxon>
        <taxon>Monogenea</taxon>
        <taxon>Monopisthocotylea</taxon>
        <taxon>Dactylogyridea</taxon>
        <taxon>Ancyrocephalidae</taxon>
        <taxon>Cichlidogyrus</taxon>
    </lineage>
</organism>
<evidence type="ECO:0000313" key="4">
    <source>
        <dbReference type="Proteomes" id="UP001626550"/>
    </source>
</evidence>
<reference evidence="3 4" key="1">
    <citation type="submission" date="2024-11" db="EMBL/GenBank/DDBJ databases">
        <title>Adaptive evolution of stress response genes in parasites aligns with host niche diversity.</title>
        <authorList>
            <person name="Hahn C."/>
            <person name="Resl P."/>
        </authorList>
    </citation>
    <scope>NUCLEOTIDE SEQUENCE [LARGE SCALE GENOMIC DNA]</scope>
    <source>
        <strain evidence="3">EGGRZ-B1_66</strain>
        <tissue evidence="3">Body</tissue>
    </source>
</reference>
<keyword evidence="1" id="KW-0175">Coiled coil</keyword>
<name>A0ABD2Q0K5_9PLAT</name>